<evidence type="ECO:0000313" key="2">
    <source>
        <dbReference type="EMBL" id="MBO1919964.1"/>
    </source>
</evidence>
<dbReference type="InterPro" id="IPR011990">
    <property type="entry name" value="TPR-like_helical_dom_sf"/>
</dbReference>
<dbReference type="Gene3D" id="1.25.40.10">
    <property type="entry name" value="Tetratricopeptide repeat domain"/>
    <property type="match status" value="1"/>
</dbReference>
<sequence>MNNVRSPWYYQLALCYEEIENYEKAAIAYKNAITRQQTHRPNNFRRLAYMLEK</sequence>
<evidence type="ECO:0008006" key="3">
    <source>
        <dbReference type="Google" id="ProtNLM"/>
    </source>
</evidence>
<feature type="repeat" description="TPR" evidence="1">
    <location>
        <begin position="6"/>
        <end position="39"/>
    </location>
</feature>
<dbReference type="AlphaFoldDB" id="A0A939NC88"/>
<proteinExistence type="predicted"/>
<evidence type="ECO:0000256" key="1">
    <source>
        <dbReference type="PROSITE-ProRule" id="PRU00339"/>
    </source>
</evidence>
<protein>
    <recommendedName>
        <fullName evidence="3">Tetratricopeptide repeat protein</fullName>
    </recommendedName>
</protein>
<dbReference type="EMBL" id="JAGETT010000045">
    <property type="protein sequence ID" value="MBO1919964.1"/>
    <property type="molecule type" value="Genomic_DNA"/>
</dbReference>
<gene>
    <name evidence="2" type="ORF">J4710_07680</name>
</gene>
<dbReference type="SMART" id="SM00028">
    <property type="entry name" value="TPR"/>
    <property type="match status" value="1"/>
</dbReference>
<reference evidence="2" key="1">
    <citation type="submission" date="2021-03" db="EMBL/GenBank/DDBJ databases">
        <title>Molecular epidemiology and mechanisms of colistin and carbapenem resistance in Enterobacteriaceae from clinical isolates, the environment and porcine samples in Pretoria, South Africa.</title>
        <authorList>
            <person name="Bogoshi D."/>
            <person name="Mbelle N.M."/>
            <person name="Naidoo V."/>
            <person name="Osei Sekyere J."/>
        </authorList>
    </citation>
    <scope>NUCLEOTIDE SEQUENCE</scope>
    <source>
        <strain evidence="2">ESB009</strain>
    </source>
</reference>
<dbReference type="InterPro" id="IPR019734">
    <property type="entry name" value="TPR_rpt"/>
</dbReference>
<comment type="caution">
    <text evidence="2">The sequence shown here is derived from an EMBL/GenBank/DDBJ whole genome shotgun (WGS) entry which is preliminary data.</text>
</comment>
<accession>A0A939NC88</accession>
<keyword evidence="1" id="KW-0802">TPR repeat</keyword>
<dbReference type="PROSITE" id="PS50005">
    <property type="entry name" value="TPR"/>
    <property type="match status" value="1"/>
</dbReference>
<name>A0A939NC88_STAXY</name>
<organism evidence="2">
    <name type="scientific">Staphylococcus xylosus</name>
    <dbReference type="NCBI Taxonomy" id="1288"/>
    <lineage>
        <taxon>Bacteria</taxon>
        <taxon>Bacillati</taxon>
        <taxon>Bacillota</taxon>
        <taxon>Bacilli</taxon>
        <taxon>Bacillales</taxon>
        <taxon>Staphylococcaceae</taxon>
        <taxon>Staphylococcus</taxon>
    </lineage>
</organism>
<dbReference type="SUPFAM" id="SSF48452">
    <property type="entry name" value="TPR-like"/>
    <property type="match status" value="1"/>
</dbReference>